<evidence type="ECO:0000313" key="2">
    <source>
        <dbReference type="Proteomes" id="UP000265768"/>
    </source>
</evidence>
<proteinExistence type="predicted"/>
<name>A0A3A4AD34_9ACTN</name>
<dbReference type="RefSeq" id="WP_119929127.1">
    <property type="nucleotide sequence ID" value="NZ_QZEY01000011.1"/>
</dbReference>
<keyword evidence="2" id="KW-1185">Reference proteome</keyword>
<dbReference type="EMBL" id="QZEY01000011">
    <property type="protein sequence ID" value="RJL27226.1"/>
    <property type="molecule type" value="Genomic_DNA"/>
</dbReference>
<evidence type="ECO:0000313" key="1">
    <source>
        <dbReference type="EMBL" id="RJL27226.1"/>
    </source>
</evidence>
<sequence>MARKVPRPFAYSWGSGRIVEEATAPNEFYEPALQLLVVEGGEHDGEEHLRFCFYSPGGSFQRHPLVVNREDIAELRRALGETPRIRAMLRELAGE</sequence>
<reference evidence="1 2" key="1">
    <citation type="submission" date="2018-09" db="EMBL/GenBank/DDBJ databases">
        <title>YIM 75507 draft genome.</title>
        <authorList>
            <person name="Tang S."/>
            <person name="Feng Y."/>
        </authorList>
    </citation>
    <scope>NUCLEOTIDE SEQUENCE [LARGE SCALE GENOMIC DNA]</scope>
    <source>
        <strain evidence="1 2">YIM 75507</strain>
    </source>
</reference>
<dbReference type="Proteomes" id="UP000265768">
    <property type="component" value="Unassembled WGS sequence"/>
</dbReference>
<dbReference type="AlphaFoldDB" id="A0A3A4AD34"/>
<gene>
    <name evidence="1" type="ORF">D5H75_25890</name>
</gene>
<organism evidence="1 2">
    <name type="scientific">Bailinhaonella thermotolerans</name>
    <dbReference type="NCBI Taxonomy" id="1070861"/>
    <lineage>
        <taxon>Bacteria</taxon>
        <taxon>Bacillati</taxon>
        <taxon>Actinomycetota</taxon>
        <taxon>Actinomycetes</taxon>
        <taxon>Streptosporangiales</taxon>
        <taxon>Streptosporangiaceae</taxon>
        <taxon>Bailinhaonella</taxon>
    </lineage>
</organism>
<comment type="caution">
    <text evidence="1">The sequence shown here is derived from an EMBL/GenBank/DDBJ whole genome shotgun (WGS) entry which is preliminary data.</text>
</comment>
<accession>A0A3A4AD34</accession>
<protein>
    <submittedName>
        <fullName evidence="1">Uncharacterized protein</fullName>
    </submittedName>
</protein>